<dbReference type="Gene3D" id="3.30.497.10">
    <property type="entry name" value="Antithrombin, subunit I, domain 2"/>
    <property type="match status" value="1"/>
</dbReference>
<proteinExistence type="inferred from homology"/>
<dbReference type="Proteomes" id="UP000218151">
    <property type="component" value="Unassembled WGS sequence"/>
</dbReference>
<evidence type="ECO:0000313" key="5">
    <source>
        <dbReference type="Proteomes" id="UP000218151"/>
    </source>
</evidence>
<keyword evidence="5" id="KW-1185">Reference proteome</keyword>
<dbReference type="InterPro" id="IPR036186">
    <property type="entry name" value="Serpin_sf"/>
</dbReference>
<dbReference type="GO" id="GO:0005615">
    <property type="term" value="C:extracellular space"/>
    <property type="evidence" value="ECO:0007669"/>
    <property type="project" value="InterPro"/>
</dbReference>
<gene>
    <name evidence="4" type="ORF">CKY28_06545</name>
</gene>
<evidence type="ECO:0000256" key="2">
    <source>
        <dbReference type="SAM" id="MobiDB-lite"/>
    </source>
</evidence>
<dbReference type="SMART" id="SM00093">
    <property type="entry name" value="SERPIN"/>
    <property type="match status" value="1"/>
</dbReference>
<name>A0A2A2SIY9_9SPHN</name>
<dbReference type="Pfam" id="PF00079">
    <property type="entry name" value="Serpin"/>
    <property type="match status" value="1"/>
</dbReference>
<evidence type="ECO:0000259" key="3">
    <source>
        <dbReference type="SMART" id="SM00093"/>
    </source>
</evidence>
<comment type="similarity">
    <text evidence="1">Belongs to the serpin family.</text>
</comment>
<feature type="region of interest" description="Disordered" evidence="2">
    <location>
        <begin position="1"/>
        <end position="23"/>
    </location>
</feature>
<comment type="caution">
    <text evidence="4">The sequence shown here is derived from an EMBL/GenBank/DDBJ whole genome shotgun (WGS) entry which is preliminary data.</text>
</comment>
<dbReference type="CDD" id="cd19588">
    <property type="entry name" value="serpin_miropin-like"/>
    <property type="match status" value="1"/>
</dbReference>
<evidence type="ECO:0000313" key="4">
    <source>
        <dbReference type="EMBL" id="PAX08991.1"/>
    </source>
</evidence>
<reference evidence="5" key="1">
    <citation type="submission" date="2017-09" db="EMBL/GenBank/DDBJ databases">
        <authorList>
            <person name="Feng G."/>
            <person name="Zhu H."/>
        </authorList>
    </citation>
    <scope>NUCLEOTIDE SEQUENCE [LARGE SCALE GENOMIC DNA]</scope>
    <source>
        <strain evidence="5">1PNM-20</strain>
    </source>
</reference>
<sequence length="415" mass="44322">MSARDDGRRVASERAAAGPGGVAEAATPHDLTFGAAHMAATVYPKLSAAAGSNANLFVSPVSLSQGLGLAFIGARGETRAEIGRVLGWSPVSNAAALTRAYNAQLTDTGDADIALGIANALWLAKGLPVRGEYVAEARSAFGSVPETVDYARDPGGAAARINGWVSRETKGQITEIVSASGLNADTAAVLTNALHFKAKWTTPFEDTETRTVTRGDGSRAPITMMKRTGRFQYRETREGQAITLPYGRDGRFIMELFLPRDTATLRRWEREVRGVDFFAGEQGGTSRFDLSAEPERDVRVILPRFEARFDESVKAALIAAGMPSALDRARADFSGIASGPRLAIDDVAHATFLRVDEEGTEAAAVTAVKIVVTAARIEPKVPEIVFDRPFLATLRDRKSGAVLFFGRIADPEAVQ</sequence>
<dbReference type="Gene3D" id="2.30.39.10">
    <property type="entry name" value="Alpha-1-antitrypsin, domain 1"/>
    <property type="match status" value="1"/>
</dbReference>
<dbReference type="EMBL" id="NSLI01000002">
    <property type="protein sequence ID" value="PAX08991.1"/>
    <property type="molecule type" value="Genomic_DNA"/>
</dbReference>
<protein>
    <submittedName>
        <fullName evidence="4">Proteinase inhibitor I4 serpin</fullName>
    </submittedName>
</protein>
<dbReference type="PANTHER" id="PTHR11461">
    <property type="entry name" value="SERINE PROTEASE INHIBITOR, SERPIN"/>
    <property type="match status" value="1"/>
</dbReference>
<dbReference type="PANTHER" id="PTHR11461:SF211">
    <property type="entry name" value="GH10112P-RELATED"/>
    <property type="match status" value="1"/>
</dbReference>
<evidence type="ECO:0000256" key="1">
    <source>
        <dbReference type="RuleBase" id="RU000411"/>
    </source>
</evidence>
<accession>A0A2A2SIY9</accession>
<dbReference type="AlphaFoldDB" id="A0A2A2SIY9"/>
<dbReference type="InterPro" id="IPR042178">
    <property type="entry name" value="Serpin_sf_1"/>
</dbReference>
<dbReference type="GO" id="GO:0004867">
    <property type="term" value="F:serine-type endopeptidase inhibitor activity"/>
    <property type="evidence" value="ECO:0007669"/>
    <property type="project" value="InterPro"/>
</dbReference>
<feature type="domain" description="Serpin" evidence="3">
    <location>
        <begin position="40"/>
        <end position="411"/>
    </location>
</feature>
<organism evidence="4 5">
    <name type="scientific">Sphingomonas lenta</name>
    <dbReference type="NCBI Taxonomy" id="1141887"/>
    <lineage>
        <taxon>Bacteria</taxon>
        <taxon>Pseudomonadati</taxon>
        <taxon>Pseudomonadota</taxon>
        <taxon>Alphaproteobacteria</taxon>
        <taxon>Sphingomonadales</taxon>
        <taxon>Sphingomonadaceae</taxon>
        <taxon>Sphingomonas</taxon>
    </lineage>
</organism>
<dbReference type="InterPro" id="IPR042185">
    <property type="entry name" value="Serpin_sf_2"/>
</dbReference>
<feature type="compositionally biased region" description="Basic and acidic residues" evidence="2">
    <location>
        <begin position="1"/>
        <end position="12"/>
    </location>
</feature>
<dbReference type="SUPFAM" id="SSF56574">
    <property type="entry name" value="Serpins"/>
    <property type="match status" value="1"/>
</dbReference>
<dbReference type="InterPro" id="IPR000215">
    <property type="entry name" value="Serpin_fam"/>
</dbReference>
<dbReference type="InterPro" id="IPR023796">
    <property type="entry name" value="Serpin_dom"/>
</dbReference>
<dbReference type="OrthoDB" id="9764871at2"/>